<evidence type="ECO:0000313" key="3">
    <source>
        <dbReference type="Proteomes" id="UP001447188"/>
    </source>
</evidence>
<proteinExistence type="predicted"/>
<feature type="compositionally biased region" description="Polar residues" evidence="1">
    <location>
        <begin position="1"/>
        <end position="18"/>
    </location>
</feature>
<organism evidence="2 3">
    <name type="scientific">Discina gigas</name>
    <dbReference type="NCBI Taxonomy" id="1032678"/>
    <lineage>
        <taxon>Eukaryota</taxon>
        <taxon>Fungi</taxon>
        <taxon>Dikarya</taxon>
        <taxon>Ascomycota</taxon>
        <taxon>Pezizomycotina</taxon>
        <taxon>Pezizomycetes</taxon>
        <taxon>Pezizales</taxon>
        <taxon>Discinaceae</taxon>
        <taxon>Discina</taxon>
    </lineage>
</organism>
<evidence type="ECO:0000313" key="2">
    <source>
        <dbReference type="EMBL" id="KAL0631362.1"/>
    </source>
</evidence>
<sequence>MSHANASQGLAQVSNTTAQQVSQGSQNQPQGQSSRSLTKSALNDLSGPKKQMLERYLNEGLEEDPAVVFARTQAQR</sequence>
<keyword evidence="3" id="KW-1185">Reference proteome</keyword>
<dbReference type="Proteomes" id="UP001447188">
    <property type="component" value="Unassembled WGS sequence"/>
</dbReference>
<name>A0ABR3G6M5_9PEZI</name>
<comment type="caution">
    <text evidence="2">The sequence shown here is derived from an EMBL/GenBank/DDBJ whole genome shotgun (WGS) entry which is preliminary data.</text>
</comment>
<dbReference type="EMBL" id="JBBBZM010000259">
    <property type="protein sequence ID" value="KAL0631362.1"/>
    <property type="molecule type" value="Genomic_DNA"/>
</dbReference>
<gene>
    <name evidence="2" type="ORF">Q9L58_009770</name>
</gene>
<reference evidence="2 3" key="1">
    <citation type="submission" date="2024-02" db="EMBL/GenBank/DDBJ databases">
        <title>Discinaceae phylogenomics.</title>
        <authorList>
            <person name="Dirks A.C."/>
            <person name="James T.Y."/>
        </authorList>
    </citation>
    <scope>NUCLEOTIDE SEQUENCE [LARGE SCALE GENOMIC DNA]</scope>
    <source>
        <strain evidence="2 3">ACD0624</strain>
    </source>
</reference>
<feature type="region of interest" description="Disordered" evidence="1">
    <location>
        <begin position="1"/>
        <end position="51"/>
    </location>
</feature>
<evidence type="ECO:0000256" key="1">
    <source>
        <dbReference type="SAM" id="MobiDB-lite"/>
    </source>
</evidence>
<feature type="compositionally biased region" description="Low complexity" evidence="1">
    <location>
        <begin position="19"/>
        <end position="36"/>
    </location>
</feature>
<accession>A0ABR3G6M5</accession>
<protein>
    <submittedName>
        <fullName evidence="2">Uncharacterized protein</fullName>
    </submittedName>
</protein>